<evidence type="ECO:0000259" key="2">
    <source>
        <dbReference type="Pfam" id="PF24298"/>
    </source>
</evidence>
<dbReference type="PROSITE" id="PS51257">
    <property type="entry name" value="PROKAR_LIPOPROTEIN"/>
    <property type="match status" value="1"/>
</dbReference>
<dbReference type="OrthoDB" id="8588290at2"/>
<evidence type="ECO:0000313" key="3">
    <source>
        <dbReference type="EMBL" id="QDC44467.1"/>
    </source>
</evidence>
<accession>A0A5B8CT51</accession>
<dbReference type="EMBL" id="CP040946">
    <property type="protein sequence ID" value="QDC44467.1"/>
    <property type="molecule type" value="Genomic_DNA"/>
</dbReference>
<dbReference type="AlphaFoldDB" id="A0A5B8CT51"/>
<evidence type="ECO:0000313" key="4">
    <source>
        <dbReference type="Proteomes" id="UP000311008"/>
    </source>
</evidence>
<keyword evidence="4" id="KW-1185">Reference proteome</keyword>
<feature type="signal peptide" evidence="1">
    <location>
        <begin position="1"/>
        <end position="19"/>
    </location>
</feature>
<dbReference type="Proteomes" id="UP000311008">
    <property type="component" value="Chromosome"/>
</dbReference>
<dbReference type="RefSeq" id="WP_140003798.1">
    <property type="nucleotide sequence ID" value="NZ_CP040946.1"/>
</dbReference>
<proteinExistence type="predicted"/>
<evidence type="ECO:0000256" key="1">
    <source>
        <dbReference type="SAM" id="SignalP"/>
    </source>
</evidence>
<dbReference type="Pfam" id="PF24298">
    <property type="entry name" value="DUF7482"/>
    <property type="match status" value="1"/>
</dbReference>
<name>A0A5B8CT51_9PROT</name>
<feature type="domain" description="DUF7482" evidence="2">
    <location>
        <begin position="40"/>
        <end position="162"/>
    </location>
</feature>
<organism evidence="3 4">
    <name type="scientific">Methylophilus medardicus</name>
    <dbReference type="NCBI Taxonomy" id="2588534"/>
    <lineage>
        <taxon>Bacteria</taxon>
        <taxon>Pseudomonadati</taxon>
        <taxon>Pseudomonadota</taxon>
        <taxon>Betaproteobacteria</taxon>
        <taxon>Nitrosomonadales</taxon>
        <taxon>Methylophilaceae</taxon>
        <taxon>Methylophilus</taxon>
    </lineage>
</organism>
<reference evidence="4" key="1">
    <citation type="journal article" date="2019" name="ISME J.">
        <title>Evolution in action: habitat transition from sediment to the pelagial leads to genome streamlining in Methylophilaceae.</title>
        <authorList>
            <person name="Salcher M."/>
            <person name="Schaefle D."/>
            <person name="Kaspar M."/>
            <person name="Neuenschwander S.M."/>
            <person name="Ghai R."/>
        </authorList>
    </citation>
    <scope>NUCLEOTIDE SEQUENCE [LARGE SCALE GENOMIC DNA]</scope>
    <source>
        <strain evidence="4">MMS-M-51</strain>
    </source>
</reference>
<dbReference type="InterPro" id="IPR055905">
    <property type="entry name" value="DUF7482"/>
</dbReference>
<keyword evidence="1" id="KW-0732">Signal</keyword>
<feature type="chain" id="PRO_5023044001" description="DUF7482 domain-containing protein" evidence="1">
    <location>
        <begin position="20"/>
        <end position="173"/>
    </location>
</feature>
<dbReference type="KEGG" id="mmec:FIU01_07975"/>
<protein>
    <recommendedName>
        <fullName evidence="2">DUF7482 domain-containing protein</fullName>
    </recommendedName>
</protein>
<sequence length="173" mass="19004">MNFARLAVLMMVGMLASCATRPVDLGRTETVLPLNHAWVDGKKVAYVTTDISDLTMAKAAGINYVPRLRDAISEHGGRSILERVYKFPGAEQISIFQSAPLPIGGDNADKNYSPLWRLVLVNWIKADRMRVLKSESELLSAEEQGEVSLKVTDIVVNCPVTKDSYGKALNGVR</sequence>
<gene>
    <name evidence="3" type="ORF">FIU01_07975</name>
</gene>